<dbReference type="Gene3D" id="3.30.2220.30">
    <property type="match status" value="1"/>
</dbReference>
<proteinExistence type="predicted"/>
<protein>
    <recommendedName>
        <fullName evidence="3">Phage XkdN-like protein</fullName>
    </recommendedName>
</protein>
<evidence type="ECO:0000313" key="1">
    <source>
        <dbReference type="EMBL" id="RHC64165.1"/>
    </source>
</evidence>
<name>A0A414B543_9FIRM</name>
<keyword evidence="2" id="KW-1185">Reference proteome</keyword>
<accession>A0A414B543</accession>
<comment type="caution">
    <text evidence="1">The sequence shown here is derived from an EMBL/GenBank/DDBJ whole genome shotgun (WGS) entry which is preliminary data.</text>
</comment>
<dbReference type="InterPro" id="IPR038559">
    <property type="entry name" value="XkdN-like_sf"/>
</dbReference>
<evidence type="ECO:0000313" key="2">
    <source>
        <dbReference type="Proteomes" id="UP000284621"/>
    </source>
</evidence>
<dbReference type="Proteomes" id="UP000284621">
    <property type="component" value="Unassembled WGS sequence"/>
</dbReference>
<dbReference type="EMBL" id="QSID01000009">
    <property type="protein sequence ID" value="RHC64165.1"/>
    <property type="molecule type" value="Genomic_DNA"/>
</dbReference>
<dbReference type="RefSeq" id="WP_118381200.1">
    <property type="nucleotide sequence ID" value="NZ_CABJFJ010000009.1"/>
</dbReference>
<sequence>MDMKAFMKEELKTGGTMEFPGIERFKDSKGNVIPFIIKKLSAAESREIRLRHRSKKVYRDKKNNNRPVISANGQVAMIEEYDSYLAGQELMVEAFVQPKLDDKDLMEFYGVYDRLEMPQIIFSSKEDFQYADDCLMIALGIKEQKRDDEVINKLKN</sequence>
<dbReference type="InterPro" id="IPR014986">
    <property type="entry name" value="XkdN-like"/>
</dbReference>
<reference evidence="1 2" key="1">
    <citation type="submission" date="2018-08" db="EMBL/GenBank/DDBJ databases">
        <title>A genome reference for cultivated species of the human gut microbiota.</title>
        <authorList>
            <person name="Zou Y."/>
            <person name="Xue W."/>
            <person name="Luo G."/>
        </authorList>
    </citation>
    <scope>NUCLEOTIDE SEQUENCE [LARGE SCALE GENOMIC DNA]</scope>
    <source>
        <strain evidence="1 2">AM34-3LB</strain>
    </source>
</reference>
<evidence type="ECO:0008006" key="3">
    <source>
        <dbReference type="Google" id="ProtNLM"/>
    </source>
</evidence>
<dbReference type="AlphaFoldDB" id="A0A414B543"/>
<dbReference type="Pfam" id="PF08890">
    <property type="entry name" value="Phage_TAC_5"/>
    <property type="match status" value="1"/>
</dbReference>
<gene>
    <name evidence="1" type="ORF">DW833_08865</name>
</gene>
<organism evidence="1 2">
    <name type="scientific">Anaerobutyricum hallii</name>
    <dbReference type="NCBI Taxonomy" id="39488"/>
    <lineage>
        <taxon>Bacteria</taxon>
        <taxon>Bacillati</taxon>
        <taxon>Bacillota</taxon>
        <taxon>Clostridia</taxon>
        <taxon>Lachnospirales</taxon>
        <taxon>Lachnospiraceae</taxon>
        <taxon>Anaerobutyricum</taxon>
    </lineage>
</organism>